<proteinExistence type="inferred from homology"/>
<evidence type="ECO:0000256" key="7">
    <source>
        <dbReference type="SAM" id="Phobius"/>
    </source>
</evidence>
<evidence type="ECO:0000256" key="3">
    <source>
        <dbReference type="ARBA" id="ARBA00022692"/>
    </source>
</evidence>
<feature type="domain" description="ABC3 transporter permease C-terminal" evidence="8">
    <location>
        <begin position="291"/>
        <end position="402"/>
    </location>
</feature>
<dbReference type="AlphaFoldDB" id="A0A1F4Q311"/>
<protein>
    <recommendedName>
        <fullName evidence="12">Multidrug ABC transporter substrate-binding protein</fullName>
    </recommendedName>
</protein>
<feature type="transmembrane region" description="Helical" evidence="7">
    <location>
        <begin position="31"/>
        <end position="51"/>
    </location>
</feature>
<gene>
    <name evidence="10" type="ORF">A2625_02980</name>
</gene>
<evidence type="ECO:0000259" key="8">
    <source>
        <dbReference type="Pfam" id="PF02687"/>
    </source>
</evidence>
<evidence type="ECO:0000259" key="9">
    <source>
        <dbReference type="Pfam" id="PF12704"/>
    </source>
</evidence>
<dbReference type="Pfam" id="PF12704">
    <property type="entry name" value="MacB_PCD"/>
    <property type="match status" value="1"/>
</dbReference>
<keyword evidence="2" id="KW-1003">Cell membrane</keyword>
<evidence type="ECO:0000256" key="2">
    <source>
        <dbReference type="ARBA" id="ARBA00022475"/>
    </source>
</evidence>
<sequence>MRLLRLFSPGRMSNYLFEAGRTLSSNKLRSFLSILGVMIGVAAVIAMLAVGSGANQQVQQSLANLGTNLIMVRTSFVQRGISMGMDTTTRFTFADYEALKKIDGVKTVVPYVQGRIQSVYQNRNWNTQVLGASPDYQSVRSSIPQAGRFFTNSEVTGRAKVAVLGATVAEQLFGSSDPLGKQIHINRINFLVIGVLPVKGSSGFQNTDDRILVPVTTAMYRLLGTDYINYFDVQAVDADSMDAVQSAIPPLVLRLHRLPETQFESIDVRNMADIQKTASEMANTFAILLGSIAAVSLLVGGIGIMNIMLVMVMERTREIGLRKALGAENVDVLLQFLIEATLICILGGLLGIGLGSLISFAISTFAGWNVLISTGSIILALTFSVLTGIIFGLWPAMSAAKLLPIEALRYE</sequence>
<dbReference type="Proteomes" id="UP000178724">
    <property type="component" value="Unassembled WGS sequence"/>
</dbReference>
<keyword evidence="5 7" id="KW-0472">Membrane</keyword>
<feature type="transmembrane region" description="Helical" evidence="7">
    <location>
        <begin position="285"/>
        <end position="312"/>
    </location>
</feature>
<dbReference type="PANTHER" id="PTHR30572">
    <property type="entry name" value="MEMBRANE COMPONENT OF TRANSPORTER-RELATED"/>
    <property type="match status" value="1"/>
</dbReference>
<dbReference type="PANTHER" id="PTHR30572:SF4">
    <property type="entry name" value="ABC TRANSPORTER PERMEASE YTRF"/>
    <property type="match status" value="1"/>
</dbReference>
<evidence type="ECO:0000256" key="5">
    <source>
        <dbReference type="ARBA" id="ARBA00023136"/>
    </source>
</evidence>
<evidence type="ECO:0000313" key="11">
    <source>
        <dbReference type="Proteomes" id="UP000178724"/>
    </source>
</evidence>
<dbReference type="GO" id="GO:0005886">
    <property type="term" value="C:plasma membrane"/>
    <property type="evidence" value="ECO:0007669"/>
    <property type="project" value="UniProtKB-SubCell"/>
</dbReference>
<dbReference type="InterPro" id="IPR050250">
    <property type="entry name" value="Macrolide_Exporter_MacB"/>
</dbReference>
<dbReference type="EMBL" id="METM01000013">
    <property type="protein sequence ID" value="OGB90267.1"/>
    <property type="molecule type" value="Genomic_DNA"/>
</dbReference>
<name>A0A1F4Q311_UNCSA</name>
<dbReference type="Pfam" id="PF02687">
    <property type="entry name" value="FtsX"/>
    <property type="match status" value="1"/>
</dbReference>
<dbReference type="InterPro" id="IPR025857">
    <property type="entry name" value="MacB_PCD"/>
</dbReference>
<organism evidence="10 11">
    <name type="scientific">candidate division WOR-1 bacterium RIFCSPHIGHO2_01_FULL_53_15</name>
    <dbReference type="NCBI Taxonomy" id="1802564"/>
    <lineage>
        <taxon>Bacteria</taxon>
        <taxon>Bacillati</taxon>
        <taxon>Saganbacteria</taxon>
    </lineage>
</organism>
<evidence type="ECO:0008006" key="12">
    <source>
        <dbReference type="Google" id="ProtNLM"/>
    </source>
</evidence>
<evidence type="ECO:0000256" key="4">
    <source>
        <dbReference type="ARBA" id="ARBA00022989"/>
    </source>
</evidence>
<reference evidence="10 11" key="1">
    <citation type="journal article" date="2016" name="Nat. Commun.">
        <title>Thousands of microbial genomes shed light on interconnected biogeochemical processes in an aquifer system.</title>
        <authorList>
            <person name="Anantharaman K."/>
            <person name="Brown C.T."/>
            <person name="Hug L.A."/>
            <person name="Sharon I."/>
            <person name="Castelle C.J."/>
            <person name="Probst A.J."/>
            <person name="Thomas B.C."/>
            <person name="Singh A."/>
            <person name="Wilkins M.J."/>
            <person name="Karaoz U."/>
            <person name="Brodie E.L."/>
            <person name="Williams K.H."/>
            <person name="Hubbard S.S."/>
            <person name="Banfield J.F."/>
        </authorList>
    </citation>
    <scope>NUCLEOTIDE SEQUENCE [LARGE SCALE GENOMIC DNA]</scope>
</reference>
<feature type="transmembrane region" description="Helical" evidence="7">
    <location>
        <begin position="368"/>
        <end position="394"/>
    </location>
</feature>
<keyword evidence="3 7" id="KW-0812">Transmembrane</keyword>
<feature type="transmembrane region" description="Helical" evidence="7">
    <location>
        <begin position="333"/>
        <end position="362"/>
    </location>
</feature>
<comment type="caution">
    <text evidence="10">The sequence shown here is derived from an EMBL/GenBank/DDBJ whole genome shotgun (WGS) entry which is preliminary data.</text>
</comment>
<comment type="subcellular location">
    <subcellularLocation>
        <location evidence="1">Cell membrane</location>
        <topology evidence="1">Multi-pass membrane protein</topology>
    </subcellularLocation>
</comment>
<comment type="similarity">
    <text evidence="6">Belongs to the ABC-4 integral membrane protein family.</text>
</comment>
<keyword evidence="4 7" id="KW-1133">Transmembrane helix</keyword>
<evidence type="ECO:0000313" key="10">
    <source>
        <dbReference type="EMBL" id="OGB90267.1"/>
    </source>
</evidence>
<accession>A0A1F4Q311</accession>
<dbReference type="GO" id="GO:0022857">
    <property type="term" value="F:transmembrane transporter activity"/>
    <property type="evidence" value="ECO:0007669"/>
    <property type="project" value="TreeGrafter"/>
</dbReference>
<dbReference type="InterPro" id="IPR003838">
    <property type="entry name" value="ABC3_permease_C"/>
</dbReference>
<feature type="domain" description="MacB-like periplasmic core" evidence="9">
    <location>
        <begin position="30"/>
        <end position="249"/>
    </location>
</feature>
<evidence type="ECO:0000256" key="6">
    <source>
        <dbReference type="ARBA" id="ARBA00038076"/>
    </source>
</evidence>
<evidence type="ECO:0000256" key="1">
    <source>
        <dbReference type="ARBA" id="ARBA00004651"/>
    </source>
</evidence>